<proteinExistence type="predicted"/>
<dbReference type="AlphaFoldDB" id="A0AAV3P785"/>
<name>A0AAV3P785_LITER</name>
<accession>A0AAV3P785</accession>
<comment type="caution">
    <text evidence="2">The sequence shown here is derived from an EMBL/GenBank/DDBJ whole genome shotgun (WGS) entry which is preliminary data.</text>
</comment>
<dbReference type="Proteomes" id="UP001454036">
    <property type="component" value="Unassembled WGS sequence"/>
</dbReference>
<gene>
    <name evidence="2" type="ORF">LIER_42951</name>
</gene>
<organism evidence="2 3">
    <name type="scientific">Lithospermum erythrorhizon</name>
    <name type="common">Purple gromwell</name>
    <name type="synonym">Lithospermum officinale var. erythrorhizon</name>
    <dbReference type="NCBI Taxonomy" id="34254"/>
    <lineage>
        <taxon>Eukaryota</taxon>
        <taxon>Viridiplantae</taxon>
        <taxon>Streptophyta</taxon>
        <taxon>Embryophyta</taxon>
        <taxon>Tracheophyta</taxon>
        <taxon>Spermatophyta</taxon>
        <taxon>Magnoliopsida</taxon>
        <taxon>eudicotyledons</taxon>
        <taxon>Gunneridae</taxon>
        <taxon>Pentapetalae</taxon>
        <taxon>asterids</taxon>
        <taxon>lamiids</taxon>
        <taxon>Boraginales</taxon>
        <taxon>Boraginaceae</taxon>
        <taxon>Boraginoideae</taxon>
        <taxon>Lithospermeae</taxon>
        <taxon>Lithospermum</taxon>
    </lineage>
</organism>
<sequence>MKFPTTGGVGEALGDQKRNRVCYQLSVPRGSSLKEPPKKKRHKRNSPGIMKTTHPLADQDNSPQERESLKKRSPHEELEVVSLNEEEPEKTFRIGTQLSPEHHNQLIKLLQVYKEVFAWAPEVMPGVDADIAIHKLHVDPVGNQ</sequence>
<evidence type="ECO:0000313" key="3">
    <source>
        <dbReference type="Proteomes" id="UP001454036"/>
    </source>
</evidence>
<reference evidence="2 3" key="1">
    <citation type="submission" date="2024-01" db="EMBL/GenBank/DDBJ databases">
        <title>The complete chloroplast genome sequence of Lithospermum erythrorhizon: insights into the phylogenetic relationship among Boraginaceae species and the maternal lineages of purple gromwells.</title>
        <authorList>
            <person name="Okada T."/>
            <person name="Watanabe K."/>
        </authorList>
    </citation>
    <scope>NUCLEOTIDE SEQUENCE [LARGE SCALE GENOMIC DNA]</scope>
</reference>
<feature type="compositionally biased region" description="Basic and acidic residues" evidence="1">
    <location>
        <begin position="63"/>
        <end position="78"/>
    </location>
</feature>
<evidence type="ECO:0000313" key="2">
    <source>
        <dbReference type="EMBL" id="GAA0147379.1"/>
    </source>
</evidence>
<keyword evidence="3" id="KW-1185">Reference proteome</keyword>
<evidence type="ECO:0000256" key="1">
    <source>
        <dbReference type="SAM" id="MobiDB-lite"/>
    </source>
</evidence>
<protein>
    <submittedName>
        <fullName evidence="2">Uncharacterized protein</fullName>
    </submittedName>
</protein>
<feature type="region of interest" description="Disordered" evidence="1">
    <location>
        <begin position="1"/>
        <end position="97"/>
    </location>
</feature>
<dbReference type="EMBL" id="BAABME010031860">
    <property type="protein sequence ID" value="GAA0147379.1"/>
    <property type="molecule type" value="Genomic_DNA"/>
</dbReference>